<comment type="cofactor">
    <cofactor evidence="1 6">
        <name>Zn(2+)</name>
        <dbReference type="ChEBI" id="CHEBI:29105"/>
    </cofactor>
</comment>
<evidence type="ECO:0000313" key="9">
    <source>
        <dbReference type="Proteomes" id="UP000190409"/>
    </source>
</evidence>
<dbReference type="Gene3D" id="3.40.50.720">
    <property type="entry name" value="NAD(P)-binding Rossmann-like Domain"/>
    <property type="match status" value="1"/>
</dbReference>
<accession>A0A1S8KP95</accession>
<dbReference type="AlphaFoldDB" id="A0A1S8KP95"/>
<dbReference type="SUPFAM" id="SSF51735">
    <property type="entry name" value="NAD(P)-binding Rossmann-fold domains"/>
    <property type="match status" value="1"/>
</dbReference>
<dbReference type="InterPro" id="IPR002328">
    <property type="entry name" value="ADH_Zn_CS"/>
</dbReference>
<dbReference type="PANTHER" id="PTHR43161:SF26">
    <property type="entry name" value="GALACTITOL 1-PHOSPHATE 5-DEHYDROGENASE"/>
    <property type="match status" value="1"/>
</dbReference>
<name>A0A1S8KP95_9LACT</name>
<evidence type="ECO:0000256" key="5">
    <source>
        <dbReference type="ARBA" id="ARBA00023002"/>
    </source>
</evidence>
<comment type="similarity">
    <text evidence="2 6">Belongs to the zinc-containing alcohol dehydrogenase family.</text>
</comment>
<dbReference type="EMBL" id="MUYF01000003">
    <property type="protein sequence ID" value="OOL81361.1"/>
    <property type="molecule type" value="Genomic_DNA"/>
</dbReference>
<dbReference type="Proteomes" id="UP000190409">
    <property type="component" value="Unassembled WGS sequence"/>
</dbReference>
<dbReference type="GO" id="GO:0008270">
    <property type="term" value="F:zinc ion binding"/>
    <property type="evidence" value="ECO:0007669"/>
    <property type="project" value="InterPro"/>
</dbReference>
<evidence type="ECO:0000256" key="4">
    <source>
        <dbReference type="ARBA" id="ARBA00022833"/>
    </source>
</evidence>
<evidence type="ECO:0000256" key="2">
    <source>
        <dbReference type="ARBA" id="ARBA00008072"/>
    </source>
</evidence>
<dbReference type="InterPro" id="IPR013154">
    <property type="entry name" value="ADH-like_N"/>
</dbReference>
<evidence type="ECO:0000256" key="1">
    <source>
        <dbReference type="ARBA" id="ARBA00001947"/>
    </source>
</evidence>
<keyword evidence="4 6" id="KW-0862">Zinc</keyword>
<sequence>MMSMRAARWYDKKDIRVEDVEVPTPGKNEVKIKVDFCGICGSDLHEYADGPIFIPGEEPHPVSGVKAPLTMGHEFAGEVVEVGEGVTSHKVGDKVTIEPIIAEGGLVGKYNLSPNVNFVGLAKDGGFAEYTVVDAEQAHILPDGIDTEQGALAEPAAVALYAVRQSKLRAGDTAAVFGTGPIGLLVIESLKAAGATDIYAVELSEERRQRAKSLGAIPVNPEEVGDVVEFINEQTDGGVHVSFEVTGVPVVLEQALDAVQNDGQCVVVSIWEEKAEFHPNQLVINEKSMIGTIGYRHTFPQVLRLMEQGYFKKEDYITSNISVEDIVEKGFERLMDSKSEVKIMVSPN</sequence>
<organism evidence="8 9">
    <name type="scientific">Dolosigranulum pigrum</name>
    <dbReference type="NCBI Taxonomy" id="29394"/>
    <lineage>
        <taxon>Bacteria</taxon>
        <taxon>Bacillati</taxon>
        <taxon>Bacillota</taxon>
        <taxon>Bacilli</taxon>
        <taxon>Lactobacillales</taxon>
        <taxon>Carnobacteriaceae</taxon>
        <taxon>Dolosigranulum</taxon>
    </lineage>
</organism>
<dbReference type="CDD" id="cd08233">
    <property type="entry name" value="butanediol_DH_like"/>
    <property type="match status" value="1"/>
</dbReference>
<dbReference type="Pfam" id="PF08240">
    <property type="entry name" value="ADH_N"/>
    <property type="match status" value="1"/>
</dbReference>
<protein>
    <submittedName>
        <fullName evidence="8">Butanediol dehydrogenase</fullName>
    </submittedName>
</protein>
<evidence type="ECO:0000259" key="7">
    <source>
        <dbReference type="SMART" id="SM00829"/>
    </source>
</evidence>
<dbReference type="Pfam" id="PF00107">
    <property type="entry name" value="ADH_zinc_N"/>
    <property type="match status" value="1"/>
</dbReference>
<dbReference type="GO" id="GO:0000721">
    <property type="term" value="F:(R,R)-butanediol dehydrogenase activity"/>
    <property type="evidence" value="ECO:0007669"/>
    <property type="project" value="TreeGrafter"/>
</dbReference>
<dbReference type="PANTHER" id="PTHR43161">
    <property type="entry name" value="SORBITOL DEHYDROGENASE"/>
    <property type="match status" value="1"/>
</dbReference>
<reference evidence="8 9" key="1">
    <citation type="submission" date="2017-01" db="EMBL/GenBank/DDBJ databases">
        <title>Complete Genome Sequence of Dolosigranulum pigrum isolated from a Patient with interstitial lung disease.</title>
        <authorList>
            <person name="Mukhopadhyay R."/>
            <person name="Joaquin J."/>
            <person name="Hogue R."/>
            <person name="Fitzgerald S."/>
            <person name="Jospin G."/>
            <person name="Eisen J.A."/>
            <person name="Chaturvedi V."/>
        </authorList>
    </citation>
    <scope>NUCLEOTIDE SEQUENCE [LARGE SCALE GENOMIC DNA]</scope>
    <source>
        <strain evidence="8 9">15S00348</strain>
    </source>
</reference>
<evidence type="ECO:0000256" key="6">
    <source>
        <dbReference type="RuleBase" id="RU361277"/>
    </source>
</evidence>
<dbReference type="FunFam" id="3.40.50.720:FF:000003">
    <property type="entry name" value="S-(hydroxymethyl)glutathione dehydrogenase"/>
    <property type="match status" value="1"/>
</dbReference>
<proteinExistence type="inferred from homology"/>
<dbReference type="Gene3D" id="3.90.180.10">
    <property type="entry name" value="Medium-chain alcohol dehydrogenases, catalytic domain"/>
    <property type="match status" value="1"/>
</dbReference>
<dbReference type="SMART" id="SM00829">
    <property type="entry name" value="PKS_ER"/>
    <property type="match status" value="1"/>
</dbReference>
<gene>
    <name evidence="8" type="ORF">BWX42_06160</name>
</gene>
<keyword evidence="5" id="KW-0560">Oxidoreductase</keyword>
<dbReference type="InterPro" id="IPR020843">
    <property type="entry name" value="ER"/>
</dbReference>
<dbReference type="SUPFAM" id="SSF50129">
    <property type="entry name" value="GroES-like"/>
    <property type="match status" value="1"/>
</dbReference>
<dbReference type="InterPro" id="IPR013149">
    <property type="entry name" value="ADH-like_C"/>
</dbReference>
<evidence type="ECO:0000313" key="8">
    <source>
        <dbReference type="EMBL" id="OOL81361.1"/>
    </source>
</evidence>
<feature type="domain" description="Enoyl reductase (ER)" evidence="7">
    <location>
        <begin position="13"/>
        <end position="345"/>
    </location>
</feature>
<keyword evidence="3 6" id="KW-0479">Metal-binding</keyword>
<dbReference type="PROSITE" id="PS00059">
    <property type="entry name" value="ADH_ZINC"/>
    <property type="match status" value="1"/>
</dbReference>
<comment type="caution">
    <text evidence="8">The sequence shown here is derived from an EMBL/GenBank/DDBJ whole genome shotgun (WGS) entry which is preliminary data.</text>
</comment>
<evidence type="ECO:0000256" key="3">
    <source>
        <dbReference type="ARBA" id="ARBA00022723"/>
    </source>
</evidence>
<dbReference type="InterPro" id="IPR011032">
    <property type="entry name" value="GroES-like_sf"/>
</dbReference>
<dbReference type="InterPro" id="IPR036291">
    <property type="entry name" value="NAD(P)-bd_dom_sf"/>
</dbReference>